<name>A0AAN9UWN8_9PEZI</name>
<keyword evidence="4" id="KW-1185">Reference proteome</keyword>
<dbReference type="Proteomes" id="UP001320420">
    <property type="component" value="Unassembled WGS sequence"/>
</dbReference>
<dbReference type="SUPFAM" id="SSF51735">
    <property type="entry name" value="NAD(P)-binding Rossmann-fold domains"/>
    <property type="match status" value="1"/>
</dbReference>
<proteinExistence type="predicted"/>
<dbReference type="InterPro" id="IPR000683">
    <property type="entry name" value="Gfo/Idh/MocA-like_OxRdtase_N"/>
</dbReference>
<dbReference type="Pfam" id="PF01408">
    <property type="entry name" value="GFO_IDH_MocA"/>
    <property type="match status" value="1"/>
</dbReference>
<dbReference type="PANTHER" id="PTHR42840">
    <property type="entry name" value="NAD(P)-BINDING ROSSMANN-FOLD SUPERFAMILY PROTEIN-RELATED"/>
    <property type="match status" value="1"/>
</dbReference>
<evidence type="ECO:0000259" key="1">
    <source>
        <dbReference type="Pfam" id="PF01408"/>
    </source>
</evidence>
<dbReference type="PANTHER" id="PTHR42840:SF5">
    <property type="entry name" value="NAD(P)-BINDING ROSSMANN-FOLD SUPERFAMILY PROTEIN"/>
    <property type="match status" value="1"/>
</dbReference>
<dbReference type="GO" id="GO:0000166">
    <property type="term" value="F:nucleotide binding"/>
    <property type="evidence" value="ECO:0007669"/>
    <property type="project" value="InterPro"/>
</dbReference>
<protein>
    <recommendedName>
        <fullName evidence="5">NAD(P)-binding protein</fullName>
    </recommendedName>
</protein>
<evidence type="ECO:0000313" key="4">
    <source>
        <dbReference type="Proteomes" id="UP001320420"/>
    </source>
</evidence>
<dbReference type="GO" id="GO:0006740">
    <property type="term" value="P:NADPH regeneration"/>
    <property type="evidence" value="ECO:0007669"/>
    <property type="project" value="TreeGrafter"/>
</dbReference>
<comment type="caution">
    <text evidence="3">The sequence shown here is derived from an EMBL/GenBank/DDBJ whole genome shotgun (WGS) entry which is preliminary data.</text>
</comment>
<dbReference type="GO" id="GO:0016491">
    <property type="term" value="F:oxidoreductase activity"/>
    <property type="evidence" value="ECO:0007669"/>
    <property type="project" value="TreeGrafter"/>
</dbReference>
<feature type="domain" description="Gfo/Idh/MocA-like oxidoreductase N-terminal" evidence="1">
    <location>
        <begin position="5"/>
        <end position="127"/>
    </location>
</feature>
<accession>A0AAN9UWN8</accession>
<dbReference type="InterPro" id="IPR036291">
    <property type="entry name" value="NAD(P)-bd_dom_sf"/>
</dbReference>
<evidence type="ECO:0000313" key="3">
    <source>
        <dbReference type="EMBL" id="KAK7754677.1"/>
    </source>
</evidence>
<sequence>MAPIGIAIIGGGIFVKEEHLPAALSSPLLAIKAIWSRSLKSAQDTANLIPGDYSTSVDLYSTDSGEGKSYDDLLKRADIKGVIIALPIPDQSEYTEKALAAGKHVLAEKPIAKDVASALKLIEYYKKVSGENGATLAIAENFRFTDGYTHGAEEVKNLGRVTGFIVRINLLMKQSNKYYQTAWRQKPEFQGGFLLDAGVHFTAALRKLLGEGNTVESVIAQTSLASSYLPQVDSINAVLKLKSGAVGSFIVSFGNLMQAFEFHVACEQGLVKAESNKVVVTKGADESATTEEKAWERTSGVKNEVHAWAEGLASGTPNLAQSPEQALADLELLEKMLKSGDSDGARQVLEYQ</sequence>
<dbReference type="GO" id="GO:0005737">
    <property type="term" value="C:cytoplasm"/>
    <property type="evidence" value="ECO:0007669"/>
    <property type="project" value="TreeGrafter"/>
</dbReference>
<dbReference type="Gene3D" id="3.40.50.720">
    <property type="entry name" value="NAD(P)-binding Rossmann-like Domain"/>
    <property type="match status" value="1"/>
</dbReference>
<dbReference type="SUPFAM" id="SSF55347">
    <property type="entry name" value="Glyceraldehyde-3-phosphate dehydrogenase-like, C-terminal domain"/>
    <property type="match status" value="1"/>
</dbReference>
<gene>
    <name evidence="3" type="ORF">SLS62_003234</name>
</gene>
<dbReference type="AlphaFoldDB" id="A0AAN9UWN8"/>
<evidence type="ECO:0000259" key="2">
    <source>
        <dbReference type="Pfam" id="PF02894"/>
    </source>
</evidence>
<dbReference type="InterPro" id="IPR004104">
    <property type="entry name" value="Gfo/Idh/MocA-like_OxRdtase_C"/>
</dbReference>
<evidence type="ECO:0008006" key="5">
    <source>
        <dbReference type="Google" id="ProtNLM"/>
    </source>
</evidence>
<dbReference type="EMBL" id="JAKJXP020000018">
    <property type="protein sequence ID" value="KAK7754677.1"/>
    <property type="molecule type" value="Genomic_DNA"/>
</dbReference>
<organism evidence="3 4">
    <name type="scientific">Diatrype stigma</name>
    <dbReference type="NCBI Taxonomy" id="117547"/>
    <lineage>
        <taxon>Eukaryota</taxon>
        <taxon>Fungi</taxon>
        <taxon>Dikarya</taxon>
        <taxon>Ascomycota</taxon>
        <taxon>Pezizomycotina</taxon>
        <taxon>Sordariomycetes</taxon>
        <taxon>Xylariomycetidae</taxon>
        <taxon>Xylariales</taxon>
        <taxon>Diatrypaceae</taxon>
        <taxon>Diatrype</taxon>
    </lineage>
</organism>
<feature type="domain" description="Gfo/Idh/MocA-like oxidoreductase C-terminal" evidence="2">
    <location>
        <begin position="157"/>
        <end position="339"/>
    </location>
</feature>
<reference evidence="3 4" key="1">
    <citation type="submission" date="2024-02" db="EMBL/GenBank/DDBJ databases">
        <title>De novo assembly and annotation of 12 fungi associated with fruit tree decline syndrome in Ontario, Canada.</title>
        <authorList>
            <person name="Sulman M."/>
            <person name="Ellouze W."/>
            <person name="Ilyukhin E."/>
        </authorList>
    </citation>
    <scope>NUCLEOTIDE SEQUENCE [LARGE SCALE GENOMIC DNA]</scope>
    <source>
        <strain evidence="3 4">M11/M66-122</strain>
    </source>
</reference>
<dbReference type="Pfam" id="PF02894">
    <property type="entry name" value="GFO_IDH_MocA_C"/>
    <property type="match status" value="1"/>
</dbReference>
<dbReference type="Gene3D" id="3.30.360.10">
    <property type="entry name" value="Dihydrodipicolinate Reductase, domain 2"/>
    <property type="match status" value="1"/>
</dbReference>